<keyword evidence="3" id="KW-1185">Reference proteome</keyword>
<comment type="caution">
    <text evidence="2">The sequence shown here is derived from an EMBL/GenBank/DDBJ whole genome shotgun (WGS) entry which is preliminary data.</text>
</comment>
<reference evidence="2" key="1">
    <citation type="submission" date="2022-07" db="EMBL/GenBank/DDBJ databases">
        <title>Phylogenomic reconstructions and comparative analyses of Kickxellomycotina fungi.</title>
        <authorList>
            <person name="Reynolds N.K."/>
            <person name="Stajich J.E."/>
            <person name="Barry K."/>
            <person name="Grigoriev I.V."/>
            <person name="Crous P."/>
            <person name="Smith M.E."/>
        </authorList>
    </citation>
    <scope>NUCLEOTIDE SEQUENCE</scope>
    <source>
        <strain evidence="2">NBRC 105414</strain>
    </source>
</reference>
<sequence>MAGAWVHFSGVPAGSDVHGDVQRLAGGRAVRIELGRAGRGGSVAGRFEVASAADARSVVEAGSYSAVGGSTVRLWLGPELLAGCRQVVLEGIPPLAGGEVQLHEYCRRFGLVCKIHAEKGTARVWLDSEHGAHALVDSIKTGGFYGTRPQAYIAPTDSEVIVLDGDSDAGAATAARKPRGARAAPQPPPPPPPAAEADASAERRANAARKSTGKRRVAFNQPSGRQGKVLRVGASHIQHPPAPAPPPLIAAPLPPPKVPLLQDEAEMELDSAEMELDEPKAAAGGSGGIKHVRNIMDMTPWRAKAPFIYDFIYRRTPEQTGGSGDYCLSMAWCEAQQPGTVNCYLSLGNSTAATVVRDWVNIAHTSEDASSSITMSAFDIHRRGHAANIKSLLGAFNSSEVSVLHKNQKKDDNRQAISSLRLHDEGRILLGCTMQSVVVWTSDAIRQKETLLLLDDIDGVYDVGGDYVVANSSRGEMGVWRAGSRNYMWRYNDTRRFRGATPLVADAPRITALQITADGQGAYVGDSLGRLSHCDLRAPHIERLASSGHRGTLRCIELAGSHGILTGTYDGRLALLDSRFARAAGGDAAAVREYRSPAGCEPVTTMRVCPHNPAIFACAVGATVCIYDKEPLDLRDPLAPLLFSHEAHQTPVMDFCWHPDREFMYTIGSVELGVGRGSSEIQIWRPADDVLQ</sequence>
<dbReference type="InterPro" id="IPR015943">
    <property type="entry name" value="WD40/YVTN_repeat-like_dom_sf"/>
</dbReference>
<evidence type="ECO:0000313" key="3">
    <source>
        <dbReference type="Proteomes" id="UP001140217"/>
    </source>
</evidence>
<dbReference type="OrthoDB" id="5536067at2759"/>
<dbReference type="Gene3D" id="2.130.10.10">
    <property type="entry name" value="YVTN repeat-like/Quinoprotein amine dehydrogenase"/>
    <property type="match status" value="1"/>
</dbReference>
<organism evidence="2 3">
    <name type="scientific">Coemansia javaensis</name>
    <dbReference type="NCBI Taxonomy" id="2761396"/>
    <lineage>
        <taxon>Eukaryota</taxon>
        <taxon>Fungi</taxon>
        <taxon>Fungi incertae sedis</taxon>
        <taxon>Zoopagomycota</taxon>
        <taxon>Kickxellomycotina</taxon>
        <taxon>Kickxellomycetes</taxon>
        <taxon>Kickxellales</taxon>
        <taxon>Kickxellaceae</taxon>
        <taxon>Coemansia</taxon>
    </lineage>
</organism>
<proteinExistence type="predicted"/>
<name>A0A9W8HFF2_9FUNG</name>
<gene>
    <name evidence="2" type="ORF">H4R18_002098</name>
</gene>
<dbReference type="Proteomes" id="UP001140217">
    <property type="component" value="Unassembled WGS sequence"/>
</dbReference>
<accession>A0A9W8HFF2</accession>
<evidence type="ECO:0000256" key="1">
    <source>
        <dbReference type="SAM" id="MobiDB-lite"/>
    </source>
</evidence>
<feature type="region of interest" description="Disordered" evidence="1">
    <location>
        <begin position="170"/>
        <end position="227"/>
    </location>
</feature>
<dbReference type="SMART" id="SM00320">
    <property type="entry name" value="WD40"/>
    <property type="match status" value="4"/>
</dbReference>
<feature type="compositionally biased region" description="Pro residues" evidence="1">
    <location>
        <begin position="185"/>
        <end position="194"/>
    </location>
</feature>
<dbReference type="SUPFAM" id="SSF101908">
    <property type="entry name" value="Putative isomerase YbhE"/>
    <property type="match status" value="1"/>
</dbReference>
<dbReference type="EMBL" id="JANBUL010000064">
    <property type="protein sequence ID" value="KAJ2782724.1"/>
    <property type="molecule type" value="Genomic_DNA"/>
</dbReference>
<evidence type="ECO:0000313" key="2">
    <source>
        <dbReference type="EMBL" id="KAJ2782724.1"/>
    </source>
</evidence>
<dbReference type="AlphaFoldDB" id="A0A9W8HFF2"/>
<protein>
    <submittedName>
        <fullName evidence="2">Uncharacterized protein</fullName>
    </submittedName>
</protein>
<dbReference type="InterPro" id="IPR001680">
    <property type="entry name" value="WD40_rpt"/>
</dbReference>